<accession>A0AB34K7C9</accession>
<evidence type="ECO:0000313" key="2">
    <source>
        <dbReference type="EMBL" id="KAL1528896.1"/>
    </source>
</evidence>
<sequence>MAQAVAARLKRLRPATGEEEAPERAPVKLPKPAPPAYHEGEAVLGNFKGMGDWDEALVVGILPNGNYVLEYTDEGLIEEDVPASRVAKAGAADALTSAGVSGGVAEGEGVTYREGETVLGNFKGMGDWDEALVVGILPNGNYVLEYTDEGLLEEDVPASRVAKAGGGVNVGEVEGEGATYTQGETVLGNFKGMGDWDEALVVGILPNGNYVLEYTDEGLIEEDVPASRVAKAGAADALASAAMSGGGAAVAAASPAGSDSPADEEEDDADSSDDQPEASSTAPFVAASGWRGARHGYCFKRGELGLGYYKDVPLLELAQRAERESMVFSAPQLANWLLELYAAPPSVKKLDRYMELFDAEGMRVRTLSTASAPLFDSLLTWFDASKQMLARPTPPGAVQVNLRVFLEPKQSVRHGIKHATFSVDWIRVEACDEEPISSSLLRKMGMTSRRPQKMLLVVMYKAEGNRITNIWADVDREGLGMKKGATLDDVLISDIFDQCLTLARKSGAVGGLEPVFHNYYDLPLISL</sequence>
<organism evidence="2 3">
    <name type="scientific">Prymnesium parvum</name>
    <name type="common">Toxic golden alga</name>
    <dbReference type="NCBI Taxonomy" id="97485"/>
    <lineage>
        <taxon>Eukaryota</taxon>
        <taxon>Haptista</taxon>
        <taxon>Haptophyta</taxon>
        <taxon>Prymnesiophyceae</taxon>
        <taxon>Prymnesiales</taxon>
        <taxon>Prymnesiaceae</taxon>
        <taxon>Prymnesium</taxon>
    </lineage>
</organism>
<comment type="caution">
    <text evidence="2">The sequence shown here is derived from an EMBL/GenBank/DDBJ whole genome shotgun (WGS) entry which is preliminary data.</text>
</comment>
<name>A0AB34K7C9_PRYPA</name>
<reference evidence="2 3" key="1">
    <citation type="journal article" date="2024" name="Science">
        <title>Giant polyketide synthase enzymes in the biosynthesis of giant marine polyether toxins.</title>
        <authorList>
            <person name="Fallon T.R."/>
            <person name="Shende V.V."/>
            <person name="Wierzbicki I.H."/>
            <person name="Pendleton A.L."/>
            <person name="Watervoot N.F."/>
            <person name="Auber R.P."/>
            <person name="Gonzalez D.J."/>
            <person name="Wisecaver J.H."/>
            <person name="Moore B.S."/>
        </authorList>
    </citation>
    <scope>NUCLEOTIDE SEQUENCE [LARGE SCALE GENOMIC DNA]</scope>
    <source>
        <strain evidence="2 3">12B1</strain>
    </source>
</reference>
<dbReference type="AlphaFoldDB" id="A0AB34K7C9"/>
<keyword evidence="3" id="KW-1185">Reference proteome</keyword>
<proteinExistence type="predicted"/>
<feature type="compositionally biased region" description="Acidic residues" evidence="1">
    <location>
        <begin position="261"/>
        <end position="276"/>
    </location>
</feature>
<gene>
    <name evidence="2" type="ORF">AB1Y20_010218</name>
</gene>
<protein>
    <submittedName>
        <fullName evidence="2">Uncharacterized protein</fullName>
    </submittedName>
</protein>
<dbReference type="Proteomes" id="UP001515480">
    <property type="component" value="Unassembled WGS sequence"/>
</dbReference>
<dbReference type="EMBL" id="JBGBPQ010000002">
    <property type="protein sequence ID" value="KAL1528896.1"/>
    <property type="molecule type" value="Genomic_DNA"/>
</dbReference>
<feature type="compositionally biased region" description="Low complexity" evidence="1">
    <location>
        <begin position="250"/>
        <end position="260"/>
    </location>
</feature>
<evidence type="ECO:0000313" key="3">
    <source>
        <dbReference type="Proteomes" id="UP001515480"/>
    </source>
</evidence>
<feature type="region of interest" description="Disordered" evidence="1">
    <location>
        <begin position="250"/>
        <end position="283"/>
    </location>
</feature>
<evidence type="ECO:0000256" key="1">
    <source>
        <dbReference type="SAM" id="MobiDB-lite"/>
    </source>
</evidence>
<feature type="region of interest" description="Disordered" evidence="1">
    <location>
        <begin position="10"/>
        <end position="34"/>
    </location>
</feature>